<proteinExistence type="inferred from homology"/>
<accession>A0A8C3FDF0</accession>
<dbReference type="PANTHER" id="PTHR18914:SF30">
    <property type="entry name" value="VINCULIN_ALPHA-CATENIN FAMILY MEMBER 1"/>
    <property type="match status" value="1"/>
</dbReference>
<evidence type="ECO:0000256" key="3">
    <source>
        <dbReference type="ARBA" id="ARBA00022490"/>
    </source>
</evidence>
<feature type="compositionally biased region" description="Polar residues" evidence="5">
    <location>
        <begin position="134"/>
        <end position="146"/>
    </location>
</feature>
<dbReference type="GO" id="GO:0051015">
    <property type="term" value="F:actin filament binding"/>
    <property type="evidence" value="ECO:0007669"/>
    <property type="project" value="InterPro"/>
</dbReference>
<keyword evidence="3" id="KW-0963">Cytoplasm</keyword>
<dbReference type="GO" id="GO:0005912">
    <property type="term" value="C:adherens junction"/>
    <property type="evidence" value="ECO:0007669"/>
    <property type="project" value="TreeGrafter"/>
</dbReference>
<evidence type="ECO:0000256" key="5">
    <source>
        <dbReference type="SAM" id="MobiDB-lite"/>
    </source>
</evidence>
<dbReference type="InterPro" id="IPR036723">
    <property type="entry name" value="Alpha-catenin/vinculin-like_sf"/>
</dbReference>
<gene>
    <name evidence="6" type="primary">LOC101933606</name>
</gene>
<dbReference type="InterPro" id="IPR006077">
    <property type="entry name" value="Vinculin/catenin"/>
</dbReference>
<reference evidence="6" key="3">
    <citation type="submission" date="2025-09" db="UniProtKB">
        <authorList>
            <consortium name="Ensembl"/>
        </authorList>
    </citation>
    <scope>IDENTIFICATION</scope>
</reference>
<feature type="region of interest" description="Disordered" evidence="5">
    <location>
        <begin position="132"/>
        <end position="163"/>
    </location>
</feature>
<dbReference type="AlphaFoldDB" id="A0A8C3FDF0"/>
<feature type="coiled-coil region" evidence="4">
    <location>
        <begin position="42"/>
        <end position="69"/>
    </location>
</feature>
<dbReference type="GO" id="GO:0016477">
    <property type="term" value="P:cell migration"/>
    <property type="evidence" value="ECO:0007669"/>
    <property type="project" value="TreeGrafter"/>
</dbReference>
<dbReference type="GO" id="GO:0008013">
    <property type="term" value="F:beta-catenin binding"/>
    <property type="evidence" value="ECO:0007669"/>
    <property type="project" value="TreeGrafter"/>
</dbReference>
<dbReference type="GO" id="GO:0098609">
    <property type="term" value="P:cell-cell adhesion"/>
    <property type="evidence" value="ECO:0007669"/>
    <property type="project" value="TreeGrafter"/>
</dbReference>
<dbReference type="SUPFAM" id="SSF47220">
    <property type="entry name" value="alpha-catenin/vinculin-like"/>
    <property type="match status" value="2"/>
</dbReference>
<organism evidence="6 7">
    <name type="scientific">Chrysemys picta bellii</name>
    <name type="common">Western painted turtle</name>
    <name type="synonym">Emys bellii</name>
    <dbReference type="NCBI Taxonomy" id="8478"/>
    <lineage>
        <taxon>Eukaryota</taxon>
        <taxon>Metazoa</taxon>
        <taxon>Chordata</taxon>
        <taxon>Craniata</taxon>
        <taxon>Vertebrata</taxon>
        <taxon>Euteleostomi</taxon>
        <taxon>Archelosauria</taxon>
        <taxon>Testudinata</taxon>
        <taxon>Testudines</taxon>
        <taxon>Cryptodira</taxon>
        <taxon>Durocryptodira</taxon>
        <taxon>Testudinoidea</taxon>
        <taxon>Emydidae</taxon>
        <taxon>Chrysemys</taxon>
    </lineage>
</organism>
<evidence type="ECO:0008006" key="8">
    <source>
        <dbReference type="Google" id="ProtNLM"/>
    </source>
</evidence>
<dbReference type="Proteomes" id="UP000694380">
    <property type="component" value="Chromosome 17"/>
</dbReference>
<comment type="similarity">
    <text evidence="2">Belongs to the vinculin/alpha-catenin family.</text>
</comment>
<feature type="region of interest" description="Disordered" evidence="5">
    <location>
        <begin position="334"/>
        <end position="356"/>
    </location>
</feature>
<evidence type="ECO:0000256" key="1">
    <source>
        <dbReference type="ARBA" id="ARBA00004496"/>
    </source>
</evidence>
<name>A0A8C3FDF0_CHRPI</name>
<dbReference type="PRINTS" id="PR00806">
    <property type="entry name" value="VINCULIN"/>
</dbReference>
<reference evidence="6" key="2">
    <citation type="submission" date="2025-08" db="UniProtKB">
        <authorList>
            <consortium name="Ensembl"/>
        </authorList>
    </citation>
    <scope>IDENTIFICATION</scope>
</reference>
<keyword evidence="4" id="KW-0175">Coiled coil</keyword>
<dbReference type="PANTHER" id="PTHR18914">
    <property type="entry name" value="ALPHA CATENIN"/>
    <property type="match status" value="1"/>
</dbReference>
<dbReference type="GO" id="GO:0016342">
    <property type="term" value="C:catenin complex"/>
    <property type="evidence" value="ECO:0007669"/>
    <property type="project" value="TreeGrafter"/>
</dbReference>
<evidence type="ECO:0000256" key="2">
    <source>
        <dbReference type="ARBA" id="ARBA00008376"/>
    </source>
</evidence>
<dbReference type="Gene3D" id="1.20.120.230">
    <property type="entry name" value="Alpha-catenin/vinculin-like"/>
    <property type="match status" value="2"/>
</dbReference>
<dbReference type="GO" id="GO:0005737">
    <property type="term" value="C:cytoplasm"/>
    <property type="evidence" value="ECO:0007669"/>
    <property type="project" value="UniProtKB-SubCell"/>
</dbReference>
<dbReference type="Ensembl" id="ENSCPBT00000008217.1">
    <property type="protein sequence ID" value="ENSCPBP00000006829.1"/>
    <property type="gene ID" value="ENSCPBG00000005376.1"/>
</dbReference>
<reference evidence="6" key="1">
    <citation type="journal article" date="2015" name="Genome Biol. Evol.">
        <title>Physical Mapping and Refinement of the Painted Turtle Genome (Chrysemys picta) Inform Amniote Genome Evolution and Challenge Turtle-Bird Chromosomal Conservation.</title>
        <authorList>
            <person name="Badenhorst D."/>
            <person name="Hillier L.W."/>
            <person name="Literman R."/>
            <person name="Montiel E.E."/>
            <person name="Radhakrishnan S."/>
            <person name="Shen Y."/>
            <person name="Minx P."/>
            <person name="Janes D.E."/>
            <person name="Warren W.C."/>
            <person name="Edwards S.V."/>
            <person name="Valenzuela N."/>
        </authorList>
    </citation>
    <scope>NUCLEOTIDE SEQUENCE [LARGE SCALE GENOMIC DNA]</scope>
</reference>
<keyword evidence="7" id="KW-1185">Reference proteome</keyword>
<dbReference type="Pfam" id="PF01044">
    <property type="entry name" value="Vinculin"/>
    <property type="match status" value="2"/>
</dbReference>
<dbReference type="GeneTree" id="ENSGT01030000234543"/>
<sequence length="356" mass="38997">MEPFYLYDIRAVTSNKTIERIISPMAAQLCHLMIAAAWEGVTNERLADLEKAAEELAKATEELAYVARRVAHESNEELLAGEMLPAAESLLASGKSILLVAQKLHIQPDVQSHQEELIDSAKRVLMGTVKLLTDSPNDSHPTSSEQGKGAAPAALPEDSGQWQDDTNTMSQVTKEMATGMSHMARFLKRKGPITTKEQLIACASQMASNGQVFVRFGHLIAENCLDERCATELLCVTEQIQTISNQLRIISRVKAATAGSRCSAELLVNNAQNLFQVVLQSLKAAEAACVKGLRKPDPDSEAAEAAAFCIRWKKKLLWHRVKAALNPDRDEFGLRRTRAGREPTLTAIAQEPSSQN</sequence>
<evidence type="ECO:0000256" key="4">
    <source>
        <dbReference type="SAM" id="Coils"/>
    </source>
</evidence>
<comment type="subcellular location">
    <subcellularLocation>
        <location evidence="1">Cytoplasm</location>
    </subcellularLocation>
</comment>
<evidence type="ECO:0000313" key="7">
    <source>
        <dbReference type="Proteomes" id="UP000694380"/>
    </source>
</evidence>
<protein>
    <recommendedName>
        <fullName evidence="8">Vinculin</fullName>
    </recommendedName>
</protein>
<evidence type="ECO:0000313" key="6">
    <source>
        <dbReference type="Ensembl" id="ENSCPBP00000006829.1"/>
    </source>
</evidence>